<name>A0AAD5UU59_9APHY</name>
<keyword evidence="3 5" id="KW-1133">Transmembrane helix</keyword>
<dbReference type="PANTHER" id="PTHR12714:SF9">
    <property type="entry name" value="PROTEIN-S-ISOPRENYLCYSTEINE O-METHYLTRANSFERASE"/>
    <property type="match status" value="1"/>
</dbReference>
<dbReference type="Pfam" id="PF04140">
    <property type="entry name" value="ICMT"/>
    <property type="match status" value="1"/>
</dbReference>
<dbReference type="AlphaFoldDB" id="A0AAD5UU59"/>
<comment type="similarity">
    <text evidence="5">Belongs to the class VI-like SAM-binding methyltransferase superfamily. Isoprenylcysteine carboxyl methyltransferase family.</text>
</comment>
<keyword evidence="5" id="KW-0256">Endoplasmic reticulum</keyword>
<evidence type="ECO:0000313" key="6">
    <source>
        <dbReference type="EMBL" id="KAJ3477850.1"/>
    </source>
</evidence>
<feature type="transmembrane region" description="Helical" evidence="5">
    <location>
        <begin position="38"/>
        <end position="63"/>
    </location>
</feature>
<comment type="caution">
    <text evidence="5">Lacks conserved residue(s) required for the propagation of feature annotation.</text>
</comment>
<dbReference type="EMBL" id="JANAWD010000559">
    <property type="protein sequence ID" value="KAJ3477850.1"/>
    <property type="molecule type" value="Genomic_DNA"/>
</dbReference>
<evidence type="ECO:0000256" key="3">
    <source>
        <dbReference type="ARBA" id="ARBA00022989"/>
    </source>
</evidence>
<dbReference type="EC" id="2.1.1.100" evidence="5"/>
<comment type="catalytic activity">
    <reaction evidence="5">
        <text>[protein]-C-terminal S-[(2E,6E)-farnesyl]-L-cysteine + S-adenosyl-L-methionine = [protein]-C-terminal S-[(2E,6E)-farnesyl]-L-cysteine methyl ester + S-adenosyl-L-homocysteine</text>
        <dbReference type="Rhea" id="RHEA:21672"/>
        <dbReference type="Rhea" id="RHEA-COMP:12125"/>
        <dbReference type="Rhea" id="RHEA-COMP:12126"/>
        <dbReference type="ChEBI" id="CHEBI:57856"/>
        <dbReference type="ChEBI" id="CHEBI:59789"/>
        <dbReference type="ChEBI" id="CHEBI:90510"/>
        <dbReference type="ChEBI" id="CHEBI:90511"/>
        <dbReference type="EC" id="2.1.1.100"/>
    </reaction>
</comment>
<evidence type="ECO:0000256" key="2">
    <source>
        <dbReference type="ARBA" id="ARBA00022692"/>
    </source>
</evidence>
<evidence type="ECO:0000313" key="7">
    <source>
        <dbReference type="Proteomes" id="UP001212997"/>
    </source>
</evidence>
<proteinExistence type="inferred from homology"/>
<keyword evidence="5" id="KW-0808">Transferase</keyword>
<feature type="transmembrane region" description="Helical" evidence="5">
    <location>
        <begin position="148"/>
        <end position="165"/>
    </location>
</feature>
<keyword evidence="5" id="KW-0949">S-adenosyl-L-methionine</keyword>
<dbReference type="GO" id="GO:0004671">
    <property type="term" value="F:protein C-terminal S-isoprenylcysteine carboxyl O-methyltransferase activity"/>
    <property type="evidence" value="ECO:0007669"/>
    <property type="project" value="UniProtKB-EC"/>
</dbReference>
<keyword evidence="7" id="KW-1185">Reference proteome</keyword>
<comment type="caution">
    <text evidence="6">The sequence shown here is derived from an EMBL/GenBank/DDBJ whole genome shotgun (WGS) entry which is preliminary data.</text>
</comment>
<gene>
    <name evidence="6" type="ORF">NLI96_g10185</name>
</gene>
<protein>
    <recommendedName>
        <fullName evidence="5">Protein-S-isoprenylcysteine O-methyltransferase</fullName>
        <ecNumber evidence="5">2.1.1.100</ecNumber>
    </recommendedName>
</protein>
<keyword evidence="5" id="KW-0489">Methyltransferase</keyword>
<dbReference type="GO" id="GO:0032259">
    <property type="term" value="P:methylation"/>
    <property type="evidence" value="ECO:0007669"/>
    <property type="project" value="UniProtKB-KW"/>
</dbReference>
<accession>A0AAD5UU59</accession>
<reference evidence="6" key="1">
    <citation type="submission" date="2022-07" db="EMBL/GenBank/DDBJ databases">
        <title>Genome Sequence of Physisporinus lineatus.</title>
        <authorList>
            <person name="Buettner E."/>
        </authorList>
    </citation>
    <scope>NUCLEOTIDE SEQUENCE</scope>
    <source>
        <strain evidence="6">VT162</strain>
    </source>
</reference>
<keyword evidence="4 5" id="KW-0472">Membrane</keyword>
<evidence type="ECO:0000256" key="1">
    <source>
        <dbReference type="ARBA" id="ARBA00004141"/>
    </source>
</evidence>
<dbReference type="GO" id="GO:0005789">
    <property type="term" value="C:endoplasmic reticulum membrane"/>
    <property type="evidence" value="ECO:0007669"/>
    <property type="project" value="UniProtKB-SubCell"/>
</dbReference>
<comment type="subcellular location">
    <subcellularLocation>
        <location evidence="5">Endoplasmic reticulum membrane</location>
        <topology evidence="5">Multi-pass membrane protein</topology>
    </subcellularLocation>
    <subcellularLocation>
        <location evidence="1">Membrane</location>
        <topology evidence="1">Multi-pass membrane protein</topology>
    </subcellularLocation>
</comment>
<dbReference type="Gene3D" id="1.20.120.1630">
    <property type="match status" value="1"/>
</dbReference>
<evidence type="ECO:0000256" key="4">
    <source>
        <dbReference type="ARBA" id="ARBA00023136"/>
    </source>
</evidence>
<feature type="transmembrane region" description="Helical" evidence="5">
    <location>
        <begin position="177"/>
        <end position="199"/>
    </location>
</feature>
<dbReference type="PANTHER" id="PTHR12714">
    <property type="entry name" value="PROTEIN-S ISOPRENYLCYSTEINE O-METHYLTRANSFERASE"/>
    <property type="match status" value="1"/>
</dbReference>
<sequence>MSLLKVPLIISACTWYQACCKPPNLQLEGSVKSVASDYVAYAVAGTLWFPTLFMGTVEVIAILSGYAPIFSSFLAPLHLGSAQQVSINASSLRITPVYLLGWALIYIGWHIRTSAFEELGTQFTYKLRVSEKHRLVTTGSYSHIRHPSYAGGLLFIIGGILTQLGPGSLWSTYPASLTLSLIVKSWVCFCIVSLGYTVLRAHGEERMLKAGFGKEWLAYTVNTPYMFIPYVF</sequence>
<dbReference type="InterPro" id="IPR007269">
    <property type="entry name" value="ICMT_MeTrfase"/>
</dbReference>
<dbReference type="Proteomes" id="UP001212997">
    <property type="component" value="Unassembled WGS sequence"/>
</dbReference>
<organism evidence="6 7">
    <name type="scientific">Meripilus lineatus</name>
    <dbReference type="NCBI Taxonomy" id="2056292"/>
    <lineage>
        <taxon>Eukaryota</taxon>
        <taxon>Fungi</taxon>
        <taxon>Dikarya</taxon>
        <taxon>Basidiomycota</taxon>
        <taxon>Agaricomycotina</taxon>
        <taxon>Agaricomycetes</taxon>
        <taxon>Polyporales</taxon>
        <taxon>Meripilaceae</taxon>
        <taxon>Meripilus</taxon>
    </lineage>
</organism>
<evidence type="ECO:0000256" key="5">
    <source>
        <dbReference type="RuleBase" id="RU362022"/>
    </source>
</evidence>
<keyword evidence="2 5" id="KW-0812">Transmembrane</keyword>